<evidence type="ECO:0000256" key="2">
    <source>
        <dbReference type="ARBA" id="ARBA00022692"/>
    </source>
</evidence>
<dbReference type="Pfam" id="PF10328">
    <property type="entry name" value="7TM_GPCR_Srx"/>
    <property type="match status" value="1"/>
</dbReference>
<keyword evidence="3 5" id="KW-1133">Transmembrane helix</keyword>
<dbReference type="PROSITE" id="PS50262">
    <property type="entry name" value="G_PROTEIN_RECEP_F1_2"/>
    <property type="match status" value="1"/>
</dbReference>
<dbReference type="PANTHER" id="PTHR23017:SF22">
    <property type="entry name" value="G-PROTEIN COUPLED RECEPTORS FAMILY 1 PROFILE DOMAIN-CONTAINING PROTEIN"/>
    <property type="match status" value="1"/>
</dbReference>
<evidence type="ECO:0000259" key="6">
    <source>
        <dbReference type="PROSITE" id="PS50262"/>
    </source>
</evidence>
<name>G0NTU4_CAEBE</name>
<feature type="transmembrane region" description="Helical" evidence="5">
    <location>
        <begin position="248"/>
        <end position="268"/>
    </location>
</feature>
<feature type="domain" description="G-protein coupled receptors family 1 profile" evidence="6">
    <location>
        <begin position="21"/>
        <end position="195"/>
    </location>
</feature>
<dbReference type="HOGENOM" id="CLU_059630_1_0_1"/>
<reference evidence="8" key="1">
    <citation type="submission" date="2011-07" db="EMBL/GenBank/DDBJ databases">
        <authorList>
            <consortium name="Caenorhabditis brenneri Sequencing and Analysis Consortium"/>
            <person name="Wilson R.K."/>
        </authorList>
    </citation>
    <scope>NUCLEOTIDE SEQUENCE [LARGE SCALE GENOMIC DNA]</scope>
    <source>
        <strain evidence="8">PB2801</strain>
    </source>
</reference>
<dbReference type="AlphaFoldDB" id="G0NTU4"/>
<dbReference type="Proteomes" id="UP000008068">
    <property type="component" value="Unassembled WGS sequence"/>
</dbReference>
<dbReference type="SUPFAM" id="SSF81321">
    <property type="entry name" value="Family A G protein-coupled receptor-like"/>
    <property type="match status" value="1"/>
</dbReference>
<keyword evidence="4 5" id="KW-0472">Membrane</keyword>
<dbReference type="OrthoDB" id="5825164at2759"/>
<dbReference type="CDD" id="cd00637">
    <property type="entry name" value="7tm_classA_rhodopsin-like"/>
    <property type="match status" value="1"/>
</dbReference>
<evidence type="ECO:0000313" key="8">
    <source>
        <dbReference type="Proteomes" id="UP000008068"/>
    </source>
</evidence>
<feature type="transmembrane region" description="Helical" evidence="5">
    <location>
        <begin position="6"/>
        <end position="30"/>
    </location>
</feature>
<evidence type="ECO:0000313" key="7">
    <source>
        <dbReference type="EMBL" id="EGT37623.1"/>
    </source>
</evidence>
<dbReference type="Gene3D" id="1.20.1070.10">
    <property type="entry name" value="Rhodopsin 7-helix transmembrane proteins"/>
    <property type="match status" value="1"/>
</dbReference>
<protein>
    <recommendedName>
        <fullName evidence="6">G-protein coupled receptors family 1 profile domain-containing protein</fullName>
    </recommendedName>
</protein>
<sequence>MSSDLIVGIILLYISLLGVFANWTVLLFLSKVSSVHKSFGSLTRNQSLGDAIQTTTVLFVVVPMVFFDIAILKENSNIISFVMLFGYEVSVLSHLLLACNRLCAVASPLKYHQLYSQKLTITMIIITNFYALASILVFFASGCKYYWSSELHMFMYHVSNSCVNFSFYGIFCKYLVIIIIVLLIDLFSIYKARILFQQAHIDNTSKQVNKKEMGLLVQTCLQGMLFSIELVCYFIISPRVEDKWAQFFLTTFAFSTIHACDGFISIICNKDFRTLVFRNSFSILSAPLSKVGPRSESQIQS</sequence>
<evidence type="ECO:0000256" key="1">
    <source>
        <dbReference type="ARBA" id="ARBA00004370"/>
    </source>
</evidence>
<dbReference type="OMA" id="GIFCKYL"/>
<dbReference type="PANTHER" id="PTHR23017">
    <property type="entry name" value="SERPENTINE RECEPTOR, CLASS X"/>
    <property type="match status" value="1"/>
</dbReference>
<organism evidence="8">
    <name type="scientific">Caenorhabditis brenneri</name>
    <name type="common">Nematode worm</name>
    <dbReference type="NCBI Taxonomy" id="135651"/>
    <lineage>
        <taxon>Eukaryota</taxon>
        <taxon>Metazoa</taxon>
        <taxon>Ecdysozoa</taxon>
        <taxon>Nematoda</taxon>
        <taxon>Chromadorea</taxon>
        <taxon>Rhabditida</taxon>
        <taxon>Rhabditina</taxon>
        <taxon>Rhabditomorpha</taxon>
        <taxon>Rhabditoidea</taxon>
        <taxon>Rhabditidae</taxon>
        <taxon>Peloderinae</taxon>
        <taxon>Caenorhabditis</taxon>
    </lineage>
</organism>
<proteinExistence type="predicted"/>
<evidence type="ECO:0000256" key="3">
    <source>
        <dbReference type="ARBA" id="ARBA00022989"/>
    </source>
</evidence>
<dbReference type="InterPro" id="IPR017452">
    <property type="entry name" value="GPCR_Rhodpsn_7TM"/>
</dbReference>
<dbReference type="eggNOG" id="ENOG502TFMH">
    <property type="taxonomic scope" value="Eukaryota"/>
</dbReference>
<feature type="transmembrane region" description="Helical" evidence="5">
    <location>
        <begin position="215"/>
        <end position="236"/>
    </location>
</feature>
<dbReference type="InterPro" id="IPR019430">
    <property type="entry name" value="7TM_GPCR_serpentine_rcpt_Srx"/>
</dbReference>
<dbReference type="InParanoid" id="G0NTU4"/>
<evidence type="ECO:0000256" key="5">
    <source>
        <dbReference type="SAM" id="Phobius"/>
    </source>
</evidence>
<comment type="subcellular location">
    <subcellularLocation>
        <location evidence="1">Membrane</location>
    </subcellularLocation>
</comment>
<keyword evidence="8" id="KW-1185">Reference proteome</keyword>
<gene>
    <name evidence="7" type="ORF">CAEBREN_16023</name>
</gene>
<dbReference type="EMBL" id="GL379946">
    <property type="protein sequence ID" value="EGT37623.1"/>
    <property type="molecule type" value="Genomic_DNA"/>
</dbReference>
<feature type="transmembrane region" description="Helical" evidence="5">
    <location>
        <begin position="78"/>
        <end position="98"/>
    </location>
</feature>
<keyword evidence="2 5" id="KW-0812">Transmembrane</keyword>
<evidence type="ECO:0000256" key="4">
    <source>
        <dbReference type="ARBA" id="ARBA00023136"/>
    </source>
</evidence>
<feature type="transmembrane region" description="Helical" evidence="5">
    <location>
        <begin position="167"/>
        <end position="190"/>
    </location>
</feature>
<feature type="transmembrane region" description="Helical" evidence="5">
    <location>
        <begin position="119"/>
        <end position="147"/>
    </location>
</feature>
<dbReference type="GO" id="GO:0016020">
    <property type="term" value="C:membrane"/>
    <property type="evidence" value="ECO:0007669"/>
    <property type="project" value="UniProtKB-SubCell"/>
</dbReference>
<accession>G0NTU4</accession>
<dbReference type="FunCoup" id="G0NTU4">
    <property type="interactions" value="3"/>
</dbReference>
<feature type="transmembrane region" description="Helical" evidence="5">
    <location>
        <begin position="51"/>
        <end position="72"/>
    </location>
</feature>